<dbReference type="Pfam" id="PF03748">
    <property type="entry name" value="FliL"/>
    <property type="match status" value="1"/>
</dbReference>
<evidence type="ECO:0000313" key="11">
    <source>
        <dbReference type="EMBL" id="MDV5171117.1"/>
    </source>
</evidence>
<evidence type="ECO:0000256" key="4">
    <source>
        <dbReference type="ARBA" id="ARBA00022475"/>
    </source>
</evidence>
<gene>
    <name evidence="11" type="primary">fliL</name>
    <name evidence="11" type="ORF">R2X38_19140</name>
</gene>
<keyword evidence="11" id="KW-0282">Flagellum</keyword>
<keyword evidence="12" id="KW-1185">Reference proteome</keyword>
<reference evidence="11 12" key="1">
    <citation type="submission" date="2023-10" db="EMBL/GenBank/DDBJ databases">
        <title>Marine bacteria isolated from horseshoe crab.</title>
        <authorList>
            <person name="Cheng T.H."/>
        </authorList>
    </citation>
    <scope>NUCLEOTIDE SEQUENCE [LARGE SCALE GENOMIC DNA]</scope>
    <source>
        <strain evidence="11 12">HSC6</strain>
    </source>
</reference>
<sequence length="167" mass="17657">MNMADDAQPGGKKKLIIIAVLAVVLLAGGGAAAWFFLNDSAPEPEIAQSGSAGSQAAPAVVESAYYVILPQPFIFNVTGDARDRLVQVKVQLMVRGDSNEAIAQQHIPLIESTLLQTFGAATVEQLRTPTGRLELRGQSLAAVQGALLKVSGRQAVERVLFTGFVMQ</sequence>
<keyword evidence="11" id="KW-0969">Cilium</keyword>
<dbReference type="PANTHER" id="PTHR35091">
    <property type="entry name" value="FLAGELLAR PROTEIN FLIL"/>
    <property type="match status" value="1"/>
</dbReference>
<keyword evidence="7 10" id="KW-0283">Flagellar rotation</keyword>
<dbReference type="InterPro" id="IPR005503">
    <property type="entry name" value="FliL"/>
</dbReference>
<protein>
    <recommendedName>
        <fullName evidence="10">Flagellar protein FliL</fullName>
    </recommendedName>
</protein>
<evidence type="ECO:0000256" key="3">
    <source>
        <dbReference type="ARBA" id="ARBA00008281"/>
    </source>
</evidence>
<evidence type="ECO:0000256" key="1">
    <source>
        <dbReference type="ARBA" id="ARBA00002254"/>
    </source>
</evidence>
<evidence type="ECO:0000256" key="5">
    <source>
        <dbReference type="ARBA" id="ARBA00022500"/>
    </source>
</evidence>
<evidence type="ECO:0000256" key="6">
    <source>
        <dbReference type="ARBA" id="ARBA00022692"/>
    </source>
</evidence>
<keyword evidence="11" id="KW-0966">Cell projection</keyword>
<evidence type="ECO:0000256" key="7">
    <source>
        <dbReference type="ARBA" id="ARBA00022779"/>
    </source>
</evidence>
<evidence type="ECO:0000313" key="12">
    <source>
        <dbReference type="Proteomes" id="UP001186452"/>
    </source>
</evidence>
<keyword evidence="5 10" id="KW-0145">Chemotaxis</keyword>
<evidence type="ECO:0000256" key="10">
    <source>
        <dbReference type="RuleBase" id="RU364125"/>
    </source>
</evidence>
<comment type="function">
    <text evidence="1 10">Controls the rotational direction of flagella during chemotaxis.</text>
</comment>
<keyword evidence="6" id="KW-0812">Transmembrane</keyword>
<proteinExistence type="inferred from homology"/>
<comment type="similarity">
    <text evidence="3 10">Belongs to the FliL family.</text>
</comment>
<evidence type="ECO:0000256" key="2">
    <source>
        <dbReference type="ARBA" id="ARBA00004162"/>
    </source>
</evidence>
<keyword evidence="8" id="KW-1133">Transmembrane helix</keyword>
<keyword evidence="9 10" id="KW-0472">Membrane</keyword>
<name>A0ABU3ZM60_9GAMM</name>
<dbReference type="NCBIfam" id="NF004285">
    <property type="entry name" value="PRK05696.1"/>
    <property type="match status" value="1"/>
</dbReference>
<organism evidence="11 12">
    <name type="scientific">Photobacterium rosenbergii</name>
    <dbReference type="NCBI Taxonomy" id="294936"/>
    <lineage>
        <taxon>Bacteria</taxon>
        <taxon>Pseudomonadati</taxon>
        <taxon>Pseudomonadota</taxon>
        <taxon>Gammaproteobacteria</taxon>
        <taxon>Vibrionales</taxon>
        <taxon>Vibrionaceae</taxon>
        <taxon>Photobacterium</taxon>
    </lineage>
</organism>
<comment type="subcellular location">
    <subcellularLocation>
        <location evidence="10">Cell inner membrane</location>
    </subcellularLocation>
    <subcellularLocation>
        <location evidence="2">Cell membrane</location>
        <topology evidence="2">Single-pass membrane protein</topology>
    </subcellularLocation>
</comment>
<evidence type="ECO:0000256" key="8">
    <source>
        <dbReference type="ARBA" id="ARBA00022989"/>
    </source>
</evidence>
<evidence type="ECO:0000256" key="9">
    <source>
        <dbReference type="ARBA" id="ARBA00023136"/>
    </source>
</evidence>
<keyword evidence="4" id="KW-1003">Cell membrane</keyword>
<accession>A0ABU3ZM60</accession>
<keyword evidence="10" id="KW-0997">Cell inner membrane</keyword>
<comment type="caution">
    <text evidence="11">The sequence shown here is derived from an EMBL/GenBank/DDBJ whole genome shotgun (WGS) entry which is preliminary data.</text>
</comment>
<dbReference type="PANTHER" id="PTHR35091:SF2">
    <property type="entry name" value="FLAGELLAR PROTEIN FLIL"/>
    <property type="match status" value="1"/>
</dbReference>
<dbReference type="Proteomes" id="UP001186452">
    <property type="component" value="Unassembled WGS sequence"/>
</dbReference>
<dbReference type="EMBL" id="JAWJZI010000010">
    <property type="protein sequence ID" value="MDV5171117.1"/>
    <property type="molecule type" value="Genomic_DNA"/>
</dbReference>
<dbReference type="RefSeq" id="WP_317523943.1">
    <property type="nucleotide sequence ID" value="NZ_JAWJZI010000010.1"/>
</dbReference>